<gene>
    <name evidence="2" type="ORF">HC757_12290</name>
</gene>
<evidence type="ECO:0000313" key="2">
    <source>
        <dbReference type="EMBL" id="NMH65939.1"/>
    </source>
</evidence>
<name>A0A972G2D4_9GAMM</name>
<organism evidence="2 3">
    <name type="scientific">Shewanella salipaludis</name>
    <dbReference type="NCBI Taxonomy" id="2723052"/>
    <lineage>
        <taxon>Bacteria</taxon>
        <taxon>Pseudomonadati</taxon>
        <taxon>Pseudomonadota</taxon>
        <taxon>Gammaproteobacteria</taxon>
        <taxon>Alteromonadales</taxon>
        <taxon>Shewanellaceae</taxon>
        <taxon>Shewanella</taxon>
    </lineage>
</organism>
<accession>A0A972G2D4</accession>
<dbReference type="RefSeq" id="WP_169564665.1">
    <property type="nucleotide sequence ID" value="NZ_JAAXYH010000008.1"/>
</dbReference>
<dbReference type="Proteomes" id="UP000737113">
    <property type="component" value="Unassembled WGS sequence"/>
</dbReference>
<keyword evidence="1" id="KW-0175">Coiled coil</keyword>
<evidence type="ECO:0000256" key="1">
    <source>
        <dbReference type="SAM" id="Coils"/>
    </source>
</evidence>
<evidence type="ECO:0000313" key="3">
    <source>
        <dbReference type="Proteomes" id="UP000737113"/>
    </source>
</evidence>
<reference evidence="2" key="1">
    <citation type="submission" date="2020-04" db="EMBL/GenBank/DDBJ databases">
        <title>Description of Shewanella salipaludis sp. nov., isolated from a salt marsh.</title>
        <authorList>
            <person name="Park S."/>
            <person name="Yoon J.-H."/>
        </authorList>
    </citation>
    <scope>NUCLEOTIDE SEQUENCE</scope>
    <source>
        <strain evidence="2">SHSM-M6</strain>
    </source>
</reference>
<dbReference type="AlphaFoldDB" id="A0A972G2D4"/>
<sequence>MNTKEMEAQDLRNKILDEIDDLTQQLASLADRGLLDSTEADKIRKEILDREKILGDIRPYFPASTSR</sequence>
<dbReference type="EMBL" id="JAAXYH010000008">
    <property type="protein sequence ID" value="NMH65939.1"/>
    <property type="molecule type" value="Genomic_DNA"/>
</dbReference>
<feature type="coiled-coil region" evidence="1">
    <location>
        <begin position="5"/>
        <end position="32"/>
    </location>
</feature>
<proteinExistence type="predicted"/>
<comment type="caution">
    <text evidence="2">The sequence shown here is derived from an EMBL/GenBank/DDBJ whole genome shotgun (WGS) entry which is preliminary data.</text>
</comment>
<protein>
    <submittedName>
        <fullName evidence="2">Uncharacterized protein</fullName>
    </submittedName>
</protein>
<keyword evidence="3" id="KW-1185">Reference proteome</keyword>